<dbReference type="GO" id="GO:0000155">
    <property type="term" value="F:phosphorelay sensor kinase activity"/>
    <property type="evidence" value="ECO:0007669"/>
    <property type="project" value="TreeGrafter"/>
</dbReference>
<keyword evidence="10" id="KW-0812">Transmembrane</keyword>
<dbReference type="InterPro" id="IPR003594">
    <property type="entry name" value="HATPase_dom"/>
</dbReference>
<dbReference type="PANTHER" id="PTHR45453">
    <property type="entry name" value="PHOSPHATE REGULON SENSOR PROTEIN PHOR"/>
    <property type="match status" value="1"/>
</dbReference>
<feature type="transmembrane region" description="Helical" evidence="10">
    <location>
        <begin position="35"/>
        <end position="54"/>
    </location>
</feature>
<evidence type="ECO:0000256" key="3">
    <source>
        <dbReference type="ARBA" id="ARBA00012438"/>
    </source>
</evidence>
<proteinExistence type="predicted"/>
<keyword evidence="6" id="KW-0547">Nucleotide-binding</keyword>
<dbReference type="InterPro" id="IPR036890">
    <property type="entry name" value="HATPase_C_sf"/>
</dbReference>
<reference evidence="12 13" key="1">
    <citation type="submission" date="2019-11" db="EMBL/GenBank/DDBJ databases">
        <title>Draft genome sequences of five Paenibacillus species of dairy origin.</title>
        <authorList>
            <person name="Olajide A.M."/>
            <person name="Chen S."/>
            <person name="Lapointe G."/>
        </authorList>
    </citation>
    <scope>NUCLEOTIDE SEQUENCE [LARGE SCALE GENOMIC DNA]</scope>
    <source>
        <strain evidence="12 13">2CS3</strain>
    </source>
</reference>
<feature type="transmembrane region" description="Helical" evidence="10">
    <location>
        <begin position="60"/>
        <end position="81"/>
    </location>
</feature>
<keyword evidence="10" id="KW-0472">Membrane</keyword>
<feature type="domain" description="Histidine kinase" evidence="11">
    <location>
        <begin position="86"/>
        <end position="180"/>
    </location>
</feature>
<keyword evidence="9" id="KW-0902">Two-component regulatory system</keyword>
<gene>
    <name evidence="12" type="ORF">GNP93_20690</name>
</gene>
<evidence type="ECO:0000313" key="12">
    <source>
        <dbReference type="EMBL" id="MUG73053.1"/>
    </source>
</evidence>
<comment type="subcellular location">
    <subcellularLocation>
        <location evidence="2">Membrane</location>
    </subcellularLocation>
</comment>
<feature type="transmembrane region" description="Helical" evidence="10">
    <location>
        <begin position="6"/>
        <end position="28"/>
    </location>
</feature>
<name>A0A7X2ZDY8_9BACL</name>
<dbReference type="SUPFAM" id="SSF55874">
    <property type="entry name" value="ATPase domain of HSP90 chaperone/DNA topoisomerase II/histidine kinase"/>
    <property type="match status" value="1"/>
</dbReference>
<dbReference type="PANTHER" id="PTHR45453:SF1">
    <property type="entry name" value="PHOSPHATE REGULON SENSOR PROTEIN PHOR"/>
    <property type="match status" value="1"/>
</dbReference>
<evidence type="ECO:0000256" key="9">
    <source>
        <dbReference type="ARBA" id="ARBA00023012"/>
    </source>
</evidence>
<evidence type="ECO:0000256" key="4">
    <source>
        <dbReference type="ARBA" id="ARBA00022553"/>
    </source>
</evidence>
<dbReference type="PRINTS" id="PR00344">
    <property type="entry name" value="BCTRLSENSOR"/>
</dbReference>
<dbReference type="SMART" id="SM00387">
    <property type="entry name" value="HATPase_c"/>
    <property type="match status" value="1"/>
</dbReference>
<dbReference type="GO" id="GO:0004721">
    <property type="term" value="F:phosphoprotein phosphatase activity"/>
    <property type="evidence" value="ECO:0007669"/>
    <property type="project" value="TreeGrafter"/>
</dbReference>
<dbReference type="PROSITE" id="PS50109">
    <property type="entry name" value="HIS_KIN"/>
    <property type="match status" value="1"/>
</dbReference>
<dbReference type="CDD" id="cd00075">
    <property type="entry name" value="HATPase"/>
    <property type="match status" value="1"/>
</dbReference>
<dbReference type="EC" id="2.7.13.3" evidence="3"/>
<dbReference type="GO" id="GO:0005524">
    <property type="term" value="F:ATP binding"/>
    <property type="evidence" value="ECO:0007669"/>
    <property type="project" value="UniProtKB-KW"/>
</dbReference>
<evidence type="ECO:0000256" key="6">
    <source>
        <dbReference type="ARBA" id="ARBA00022741"/>
    </source>
</evidence>
<dbReference type="InterPro" id="IPR005467">
    <property type="entry name" value="His_kinase_dom"/>
</dbReference>
<evidence type="ECO:0000256" key="7">
    <source>
        <dbReference type="ARBA" id="ARBA00022777"/>
    </source>
</evidence>
<evidence type="ECO:0000313" key="13">
    <source>
        <dbReference type="Proteomes" id="UP000450917"/>
    </source>
</evidence>
<keyword evidence="10" id="KW-1133">Transmembrane helix</keyword>
<evidence type="ECO:0000256" key="8">
    <source>
        <dbReference type="ARBA" id="ARBA00022840"/>
    </source>
</evidence>
<dbReference type="EMBL" id="WNZX01000020">
    <property type="protein sequence ID" value="MUG73053.1"/>
    <property type="molecule type" value="Genomic_DNA"/>
</dbReference>
<comment type="caution">
    <text evidence="12">The sequence shown here is derived from an EMBL/GenBank/DDBJ whole genome shotgun (WGS) entry which is preliminary data.</text>
</comment>
<dbReference type="Pfam" id="PF02518">
    <property type="entry name" value="HATPase_c"/>
    <property type="match status" value="1"/>
</dbReference>
<organism evidence="12 13">
    <name type="scientific">Paenibacillus validus</name>
    <dbReference type="NCBI Taxonomy" id="44253"/>
    <lineage>
        <taxon>Bacteria</taxon>
        <taxon>Bacillati</taxon>
        <taxon>Bacillota</taxon>
        <taxon>Bacilli</taxon>
        <taxon>Bacillales</taxon>
        <taxon>Paenibacillaceae</taxon>
        <taxon>Paenibacillus</taxon>
    </lineage>
</organism>
<evidence type="ECO:0000256" key="10">
    <source>
        <dbReference type="SAM" id="Phobius"/>
    </source>
</evidence>
<sequence length="224" mass="25310">MPLSEFLALQFVWIPILQIILLSTSTLLLRNKLQLVGLVVAVLIWPFSTGHSTYPRYGGYFAVGMDLVHLLAVSVWMGGLWTPIQLKFTPENGQVQVEAVEEPQDVLIRVQDSGSGIGQEDLPYIFERFYRGDKSRNRKTGGSGLGLTIVKKLVTAHGGQVWAESKHGTSLLSDCLKKTVHFKPNTCTSTQDLHKCWLYLYYPANRLTWRGDQHIENRFRGMFS</sequence>
<dbReference type="GO" id="GO:0016036">
    <property type="term" value="P:cellular response to phosphate starvation"/>
    <property type="evidence" value="ECO:0007669"/>
    <property type="project" value="TreeGrafter"/>
</dbReference>
<evidence type="ECO:0000256" key="1">
    <source>
        <dbReference type="ARBA" id="ARBA00000085"/>
    </source>
</evidence>
<keyword evidence="8" id="KW-0067">ATP-binding</keyword>
<dbReference type="Gene3D" id="3.30.565.10">
    <property type="entry name" value="Histidine kinase-like ATPase, C-terminal domain"/>
    <property type="match status" value="1"/>
</dbReference>
<dbReference type="GO" id="GO:0005886">
    <property type="term" value="C:plasma membrane"/>
    <property type="evidence" value="ECO:0007669"/>
    <property type="project" value="TreeGrafter"/>
</dbReference>
<evidence type="ECO:0000259" key="11">
    <source>
        <dbReference type="PROSITE" id="PS50109"/>
    </source>
</evidence>
<keyword evidence="5" id="KW-0808">Transferase</keyword>
<dbReference type="InterPro" id="IPR004358">
    <property type="entry name" value="Sig_transdc_His_kin-like_C"/>
</dbReference>
<dbReference type="Proteomes" id="UP000450917">
    <property type="component" value="Unassembled WGS sequence"/>
</dbReference>
<keyword evidence="13" id="KW-1185">Reference proteome</keyword>
<accession>A0A7X2ZDY8</accession>
<keyword evidence="4" id="KW-0597">Phosphoprotein</keyword>
<dbReference type="AlphaFoldDB" id="A0A7X2ZDY8"/>
<comment type="catalytic activity">
    <reaction evidence="1">
        <text>ATP + protein L-histidine = ADP + protein N-phospho-L-histidine.</text>
        <dbReference type="EC" id="2.7.13.3"/>
    </reaction>
</comment>
<keyword evidence="7" id="KW-0418">Kinase</keyword>
<evidence type="ECO:0000256" key="5">
    <source>
        <dbReference type="ARBA" id="ARBA00022679"/>
    </source>
</evidence>
<evidence type="ECO:0000256" key="2">
    <source>
        <dbReference type="ARBA" id="ARBA00004370"/>
    </source>
</evidence>
<protein>
    <recommendedName>
        <fullName evidence="3">histidine kinase</fullName>
        <ecNumber evidence="3">2.7.13.3</ecNumber>
    </recommendedName>
</protein>
<dbReference type="InterPro" id="IPR050351">
    <property type="entry name" value="BphY/WalK/GraS-like"/>
</dbReference>
<dbReference type="RefSeq" id="WP_141336113.1">
    <property type="nucleotide sequence ID" value="NZ_WNZX01000020.1"/>
</dbReference>